<evidence type="ECO:0000313" key="1">
    <source>
        <dbReference type="EMBL" id="GEU45096.1"/>
    </source>
</evidence>
<accession>A0A6L2K6R5</accession>
<reference evidence="1" key="1">
    <citation type="journal article" date="2019" name="Sci. Rep.">
        <title>Draft genome of Tanacetum cinerariifolium, the natural source of mosquito coil.</title>
        <authorList>
            <person name="Yamashiro T."/>
            <person name="Shiraishi A."/>
            <person name="Satake H."/>
            <person name="Nakayama K."/>
        </authorList>
    </citation>
    <scope>NUCLEOTIDE SEQUENCE</scope>
</reference>
<dbReference type="AlphaFoldDB" id="A0A6L2K6R5"/>
<name>A0A6L2K6R5_TANCI</name>
<sequence>MEIIPNEEEVAIDAIPLAVKSPRIFDWKIHKEGKKSYYQIERADGKTKMYMVFSKTLESFDREDLEDLYKLGRIVGILSLLDAIRITAAHVCVNIAQMELVLLKKFIEKYTQCLEVKTVGKKVNATSRS</sequence>
<dbReference type="EMBL" id="BKCJ010001937">
    <property type="protein sequence ID" value="GEU45096.1"/>
    <property type="molecule type" value="Genomic_DNA"/>
</dbReference>
<protein>
    <submittedName>
        <fullName evidence="1">Uncharacterized protein</fullName>
    </submittedName>
</protein>
<gene>
    <name evidence="1" type="ORF">Tci_017074</name>
</gene>
<comment type="caution">
    <text evidence="1">The sequence shown here is derived from an EMBL/GenBank/DDBJ whole genome shotgun (WGS) entry which is preliminary data.</text>
</comment>
<proteinExistence type="predicted"/>
<organism evidence="1">
    <name type="scientific">Tanacetum cinerariifolium</name>
    <name type="common">Dalmatian daisy</name>
    <name type="synonym">Chrysanthemum cinerariifolium</name>
    <dbReference type="NCBI Taxonomy" id="118510"/>
    <lineage>
        <taxon>Eukaryota</taxon>
        <taxon>Viridiplantae</taxon>
        <taxon>Streptophyta</taxon>
        <taxon>Embryophyta</taxon>
        <taxon>Tracheophyta</taxon>
        <taxon>Spermatophyta</taxon>
        <taxon>Magnoliopsida</taxon>
        <taxon>eudicotyledons</taxon>
        <taxon>Gunneridae</taxon>
        <taxon>Pentapetalae</taxon>
        <taxon>asterids</taxon>
        <taxon>campanulids</taxon>
        <taxon>Asterales</taxon>
        <taxon>Asteraceae</taxon>
        <taxon>Asteroideae</taxon>
        <taxon>Anthemideae</taxon>
        <taxon>Anthemidinae</taxon>
        <taxon>Tanacetum</taxon>
    </lineage>
</organism>